<dbReference type="Proteomes" id="UP000789524">
    <property type="component" value="Unassembled WGS sequence"/>
</dbReference>
<protein>
    <submittedName>
        <fullName evidence="1">(African queen) hypothetical protein</fullName>
    </submittedName>
</protein>
<dbReference type="EMBL" id="CAKASE010000058">
    <property type="protein sequence ID" value="CAG9567351.1"/>
    <property type="molecule type" value="Genomic_DNA"/>
</dbReference>
<keyword evidence="2" id="KW-1185">Reference proteome</keyword>
<comment type="caution">
    <text evidence="1">The sequence shown here is derived from an EMBL/GenBank/DDBJ whole genome shotgun (WGS) entry which is preliminary data.</text>
</comment>
<organism evidence="1 2">
    <name type="scientific">Danaus chrysippus</name>
    <name type="common">African queen</name>
    <dbReference type="NCBI Taxonomy" id="151541"/>
    <lineage>
        <taxon>Eukaryota</taxon>
        <taxon>Metazoa</taxon>
        <taxon>Ecdysozoa</taxon>
        <taxon>Arthropoda</taxon>
        <taxon>Hexapoda</taxon>
        <taxon>Insecta</taxon>
        <taxon>Pterygota</taxon>
        <taxon>Neoptera</taxon>
        <taxon>Endopterygota</taxon>
        <taxon>Lepidoptera</taxon>
        <taxon>Glossata</taxon>
        <taxon>Ditrysia</taxon>
        <taxon>Papilionoidea</taxon>
        <taxon>Nymphalidae</taxon>
        <taxon>Danainae</taxon>
        <taxon>Danaini</taxon>
        <taxon>Danaina</taxon>
        <taxon>Danaus</taxon>
        <taxon>Anosia</taxon>
    </lineage>
</organism>
<sequence length="85" mass="9522">MIAPTLDTAIDVLQVLTTWATRAAHIPSNIKHILYTQALSVRNSFERRQLKEAEASSVLTMEYRVSATCEMETAFNKLVAAQELI</sequence>
<dbReference type="AlphaFoldDB" id="A0A8J2QQ32"/>
<name>A0A8J2QQ32_9NEOP</name>
<accession>A0A8J2QQ32</accession>
<proteinExistence type="predicted"/>
<evidence type="ECO:0000313" key="2">
    <source>
        <dbReference type="Proteomes" id="UP000789524"/>
    </source>
</evidence>
<reference evidence="1" key="1">
    <citation type="submission" date="2021-09" db="EMBL/GenBank/DDBJ databases">
        <authorList>
            <person name="Martin H S."/>
        </authorList>
    </citation>
    <scope>NUCLEOTIDE SEQUENCE</scope>
</reference>
<evidence type="ECO:0000313" key="1">
    <source>
        <dbReference type="EMBL" id="CAG9567351.1"/>
    </source>
</evidence>
<gene>
    <name evidence="1" type="ORF">DCHRY22_LOCUS7631</name>
</gene>